<dbReference type="InterPro" id="IPR029058">
    <property type="entry name" value="AB_hydrolase_fold"/>
</dbReference>
<dbReference type="Gene3D" id="3.30.70.3290">
    <property type="match status" value="1"/>
</dbReference>
<dbReference type="PROSITE" id="PS50075">
    <property type="entry name" value="CARRIER"/>
    <property type="match status" value="1"/>
</dbReference>
<dbReference type="InterPro" id="IPR050091">
    <property type="entry name" value="PKS_NRPS_Biosynth_Enz"/>
</dbReference>
<dbReference type="InterPro" id="IPR014043">
    <property type="entry name" value="Acyl_transferase_dom"/>
</dbReference>
<feature type="domain" description="Carrier" evidence="6">
    <location>
        <begin position="915"/>
        <end position="990"/>
    </location>
</feature>
<dbReference type="GO" id="GO:0031177">
    <property type="term" value="F:phosphopantetheine binding"/>
    <property type="evidence" value="ECO:0007669"/>
    <property type="project" value="InterPro"/>
</dbReference>
<dbReference type="AlphaFoldDB" id="A0A1S1N316"/>
<dbReference type="Proteomes" id="UP000179786">
    <property type="component" value="Unassembled WGS sequence"/>
</dbReference>
<proteinExistence type="predicted"/>
<dbReference type="PANTHER" id="PTHR43775:SF51">
    <property type="entry name" value="INACTIVE PHENOLPHTHIOCEROL SYNTHESIS POLYKETIDE SYNTHASE TYPE I PKS1-RELATED"/>
    <property type="match status" value="1"/>
</dbReference>
<dbReference type="SMART" id="SM00825">
    <property type="entry name" value="PKS_KS"/>
    <property type="match status" value="1"/>
</dbReference>
<dbReference type="Gene3D" id="3.40.366.10">
    <property type="entry name" value="Malonyl-Coenzyme A Acyl Carrier Protein, domain 2"/>
    <property type="match status" value="1"/>
</dbReference>
<evidence type="ECO:0000259" key="6">
    <source>
        <dbReference type="PROSITE" id="PS50075"/>
    </source>
</evidence>
<dbReference type="InterPro" id="IPR020806">
    <property type="entry name" value="PKS_PP-bd"/>
</dbReference>
<dbReference type="InterPro" id="IPR001227">
    <property type="entry name" value="Ac_transferase_dom_sf"/>
</dbReference>
<dbReference type="SMART" id="SM00823">
    <property type="entry name" value="PKS_PP"/>
    <property type="match status" value="1"/>
</dbReference>
<comment type="caution">
    <text evidence="8">The sequence shown here is derived from an EMBL/GenBank/DDBJ whole genome shotgun (WGS) entry which is preliminary data.</text>
</comment>
<feature type="region of interest" description="Disordered" evidence="5">
    <location>
        <begin position="890"/>
        <end position="916"/>
    </location>
</feature>
<dbReference type="SMART" id="SM00827">
    <property type="entry name" value="PKS_AT"/>
    <property type="match status" value="1"/>
</dbReference>
<keyword evidence="9" id="KW-1185">Reference proteome</keyword>
<dbReference type="Pfam" id="PF16197">
    <property type="entry name" value="KAsynt_C_assoc"/>
    <property type="match status" value="1"/>
</dbReference>
<dbReference type="InterPro" id="IPR016036">
    <property type="entry name" value="Malonyl_transacylase_ACP-bd"/>
</dbReference>
<dbReference type="Pfam" id="PF00550">
    <property type="entry name" value="PP-binding"/>
    <property type="match status" value="1"/>
</dbReference>
<evidence type="ECO:0000313" key="8">
    <source>
        <dbReference type="EMBL" id="OHU92576.1"/>
    </source>
</evidence>
<dbReference type="GO" id="GO:0006633">
    <property type="term" value="P:fatty acid biosynthetic process"/>
    <property type="evidence" value="ECO:0007669"/>
    <property type="project" value="TreeGrafter"/>
</dbReference>
<dbReference type="InterPro" id="IPR036736">
    <property type="entry name" value="ACP-like_sf"/>
</dbReference>
<gene>
    <name evidence="8" type="ORF">BET10_03710</name>
</gene>
<evidence type="ECO:0000313" key="9">
    <source>
        <dbReference type="Proteomes" id="UP000179786"/>
    </source>
</evidence>
<name>A0A1S1N316_9GAMM</name>
<dbReference type="InterPro" id="IPR014030">
    <property type="entry name" value="Ketoacyl_synth_N"/>
</dbReference>
<dbReference type="InterPro" id="IPR014031">
    <property type="entry name" value="Ketoacyl_synth_C"/>
</dbReference>
<dbReference type="GO" id="GO:0004312">
    <property type="term" value="F:fatty acid synthase activity"/>
    <property type="evidence" value="ECO:0007669"/>
    <property type="project" value="TreeGrafter"/>
</dbReference>
<dbReference type="RefSeq" id="WP_070983136.1">
    <property type="nucleotide sequence ID" value="NZ_MKJU01000006.1"/>
</dbReference>
<evidence type="ECO:0000256" key="4">
    <source>
        <dbReference type="ARBA" id="ARBA00022679"/>
    </source>
</evidence>
<sequence>MSQYKLNTTNNDEQALPEEVAVAVIGMAGQFPGAENVDEFWDNLSKGVESIARLSDDDLRRCGISDELLNNKSYVKAGAYLKNSDMFDPEFFDMTPKEAEITDPQHRVLLECAHDAMSDAGYVGEHYDGAVSVYAGIGVDTYLLGNIMTNPQILNEMGMYQLVLGNDKCYAVSRISYKLNLTGASLLVDTSCSTSLVSVVMAYKSLLSYDCDMALAGGAKVNASEVGYLYEPGSVNSPDGHCRAFDAEASGTVFGNGVGLLLMKRLEDAIEDKDNIIGIIRGGAINNDGSDKVGFTAPSVGKQRDVIEQALEFSEVPAQSISYIEAHGTGTRLGDPVEIGALNEAFADCPAQSCYIGSVKTNVGHLETAAGVTGVIKTLLSMKNDTLPATLNYQTPNPAINIEQTPFKVVAQNTPWARTESPRRACVSSFGIGGTNAHVILEEPPAREYPTEPGSELLLLSAKCANALKQSQQNLSAALPDVPSLQDAAYTLAVGRKAYAHRSYAAVNDKGSVTFAPANELTKSVSKVAWVVPGQGTQYVGMSLDLHQRFEVFRNTFEQCCELIVRQGGQDIRALLLAETPEQQMQAQITQTDYAQPAIFVHAYAMAKQLQAMGIEPELMLGHSLGEYVVACLAGVMSLEDAIKLVLTRAQLMNKVERGAMLSISASLDVVQSVLAQAETQQIDICAINSGKSIVVGGTHDAIDALSSLLQDKQIDNRKLVTSHAFHSHMLEPVLGEFEAAVSNITFCAPQMDYVSSLNGQLVNAQMVCEPQYWVQHLRQTVQFGNAVNTLIGEGVDCVFDLGPSNTAAMLVRDNVTSTCAIIHCAPNVKQKTAADLVLLEAIGKYWSLGGNIDWHDFYAERDCYRTSLPGYPYQKRRCWIDPIHTQATPVAAQQPTPEHEVVATTPQSSDEQGAPRNATETMIVKIWQQLLGVESIAITDNFFDLGGQSLLASRVISCIYEETGLEVDVSAVFESPTVEALASVIVEQQLSSTDSDELERLLLELEE</sequence>
<reference evidence="8 9" key="1">
    <citation type="submission" date="2016-09" db="EMBL/GenBank/DDBJ databases">
        <title>Pseudoalteromonas amylolytica sp. nov., isolated from the surface seawater.</title>
        <authorList>
            <person name="Wu Y.-H."/>
            <person name="Cheng H."/>
            <person name="Jin X.-B."/>
            <person name="Wang C.-S."/>
            <person name="Xu X.-W."/>
        </authorList>
    </citation>
    <scope>NUCLEOTIDE SEQUENCE [LARGE SCALE GENOMIC DNA]</scope>
    <source>
        <strain evidence="8 9">JW1</strain>
    </source>
</reference>
<dbReference type="SUPFAM" id="SSF53901">
    <property type="entry name" value="Thiolase-like"/>
    <property type="match status" value="1"/>
</dbReference>
<evidence type="ECO:0000256" key="3">
    <source>
        <dbReference type="ARBA" id="ARBA00022553"/>
    </source>
</evidence>
<feature type="domain" description="Ketosynthase family 3 (KS3)" evidence="7">
    <location>
        <begin position="19"/>
        <end position="443"/>
    </location>
</feature>
<evidence type="ECO:0000259" key="7">
    <source>
        <dbReference type="PROSITE" id="PS52004"/>
    </source>
</evidence>
<dbReference type="Pfam" id="PF00109">
    <property type="entry name" value="ketoacyl-synt"/>
    <property type="match status" value="1"/>
</dbReference>
<keyword evidence="3" id="KW-0597">Phosphoprotein</keyword>
<dbReference type="Pfam" id="PF02801">
    <property type="entry name" value="Ketoacyl-synt_C"/>
    <property type="match status" value="1"/>
</dbReference>
<dbReference type="CDD" id="cd00833">
    <property type="entry name" value="PKS"/>
    <property type="match status" value="1"/>
</dbReference>
<keyword evidence="2" id="KW-0596">Phosphopantetheine</keyword>
<accession>A0A1S1N316</accession>
<dbReference type="Gene3D" id="3.40.47.10">
    <property type="match status" value="1"/>
</dbReference>
<organism evidence="8 9">
    <name type="scientific">Pseudoalteromonas amylolytica</name>
    <dbReference type="NCBI Taxonomy" id="1859457"/>
    <lineage>
        <taxon>Bacteria</taxon>
        <taxon>Pseudomonadati</taxon>
        <taxon>Pseudomonadota</taxon>
        <taxon>Gammaproteobacteria</taxon>
        <taxon>Alteromonadales</taxon>
        <taxon>Pseudoalteromonadaceae</taxon>
        <taxon>Pseudoalteromonas</taxon>
    </lineage>
</organism>
<evidence type="ECO:0000256" key="1">
    <source>
        <dbReference type="ARBA" id="ARBA00001957"/>
    </source>
</evidence>
<dbReference type="InterPro" id="IPR016035">
    <property type="entry name" value="Acyl_Trfase/lysoPLipase"/>
</dbReference>
<dbReference type="SUPFAM" id="SSF52151">
    <property type="entry name" value="FabD/lysophospholipase-like"/>
    <property type="match status" value="1"/>
</dbReference>
<dbReference type="InterPro" id="IPR020841">
    <property type="entry name" value="PKS_Beta-ketoAc_synthase_dom"/>
</dbReference>
<comment type="cofactor">
    <cofactor evidence="1">
        <name>pantetheine 4'-phosphate</name>
        <dbReference type="ChEBI" id="CHEBI:47942"/>
    </cofactor>
</comment>
<dbReference type="InterPro" id="IPR009081">
    <property type="entry name" value="PP-bd_ACP"/>
</dbReference>
<dbReference type="SUPFAM" id="SSF47336">
    <property type="entry name" value="ACP-like"/>
    <property type="match status" value="1"/>
</dbReference>
<evidence type="ECO:0000256" key="5">
    <source>
        <dbReference type="SAM" id="MobiDB-lite"/>
    </source>
</evidence>
<dbReference type="SUPFAM" id="SSF55048">
    <property type="entry name" value="Probable ACP-binding domain of malonyl-CoA ACP transacylase"/>
    <property type="match status" value="1"/>
</dbReference>
<dbReference type="EMBL" id="MKJU01000006">
    <property type="protein sequence ID" value="OHU92576.1"/>
    <property type="molecule type" value="Genomic_DNA"/>
</dbReference>
<dbReference type="PROSITE" id="PS52004">
    <property type="entry name" value="KS3_2"/>
    <property type="match status" value="1"/>
</dbReference>
<dbReference type="Pfam" id="PF00698">
    <property type="entry name" value="Acyl_transf_1"/>
    <property type="match status" value="1"/>
</dbReference>
<dbReference type="FunFam" id="1.10.1200.10:FF:000005">
    <property type="entry name" value="Nonribosomal peptide synthetase 1"/>
    <property type="match status" value="1"/>
</dbReference>
<evidence type="ECO:0000256" key="2">
    <source>
        <dbReference type="ARBA" id="ARBA00022450"/>
    </source>
</evidence>
<keyword evidence="4" id="KW-0808">Transferase</keyword>
<dbReference type="InterPro" id="IPR032821">
    <property type="entry name" value="PKS_assoc"/>
</dbReference>
<dbReference type="STRING" id="1859457.BET10_03710"/>
<dbReference type="Gene3D" id="3.40.50.1820">
    <property type="entry name" value="alpha/beta hydrolase"/>
    <property type="match status" value="1"/>
</dbReference>
<protein>
    <submittedName>
        <fullName evidence="8">Uncharacterized protein</fullName>
    </submittedName>
</protein>
<dbReference type="OrthoDB" id="9778690at2"/>
<dbReference type="InterPro" id="IPR016039">
    <property type="entry name" value="Thiolase-like"/>
</dbReference>
<dbReference type="PANTHER" id="PTHR43775">
    <property type="entry name" value="FATTY ACID SYNTHASE"/>
    <property type="match status" value="1"/>
</dbReference>